<proteinExistence type="predicted"/>
<sequence>MVFGSRAALTVLKTKGGLLWNKPWGLKSLTQTQKENRRKKEKLMQQNSIVLKNAAEKDITKTSTHTETGVSPPSVL</sequence>
<reference evidence="2" key="1">
    <citation type="submission" date="2014-05" db="EMBL/GenBank/DDBJ databases">
        <title>The transcriptome of the halophilic microalga Tetraselmis sp. GSL018 isolated from the Great Salt Lake, Utah.</title>
        <authorList>
            <person name="Jinkerson R.E."/>
            <person name="D'Adamo S."/>
            <person name="Posewitz M.C."/>
        </authorList>
    </citation>
    <scope>NUCLEOTIDE SEQUENCE</scope>
    <source>
        <strain evidence="2">GSL018</strain>
    </source>
</reference>
<accession>A0A061SAU0</accession>
<gene>
    <name evidence="2" type="ORF">TSPGSL018_11039</name>
</gene>
<evidence type="ECO:0000313" key="2">
    <source>
        <dbReference type="EMBL" id="JAC80109.1"/>
    </source>
</evidence>
<name>A0A061SAU0_9CHLO</name>
<organism evidence="2">
    <name type="scientific">Tetraselmis sp. GSL018</name>
    <dbReference type="NCBI Taxonomy" id="582737"/>
    <lineage>
        <taxon>Eukaryota</taxon>
        <taxon>Viridiplantae</taxon>
        <taxon>Chlorophyta</taxon>
        <taxon>core chlorophytes</taxon>
        <taxon>Chlorodendrophyceae</taxon>
        <taxon>Chlorodendrales</taxon>
        <taxon>Chlorodendraceae</taxon>
        <taxon>Tetraselmis</taxon>
    </lineage>
</organism>
<dbReference type="AlphaFoldDB" id="A0A061SAU0"/>
<feature type="region of interest" description="Disordered" evidence="1">
    <location>
        <begin position="54"/>
        <end position="76"/>
    </location>
</feature>
<protein>
    <submittedName>
        <fullName evidence="2">Uncharacterized protein</fullName>
    </submittedName>
</protein>
<evidence type="ECO:0000256" key="1">
    <source>
        <dbReference type="SAM" id="MobiDB-lite"/>
    </source>
</evidence>
<dbReference type="EMBL" id="GBEZ01005169">
    <property type="protein sequence ID" value="JAC80109.1"/>
    <property type="molecule type" value="Transcribed_RNA"/>
</dbReference>
<feature type="compositionally biased region" description="Polar residues" evidence="1">
    <location>
        <begin position="61"/>
        <end position="76"/>
    </location>
</feature>